<reference evidence="2" key="1">
    <citation type="submission" date="2024-05" db="EMBL/GenBank/DDBJ databases">
        <title>30 novel species of actinomycetes from the DSMZ collection.</title>
        <authorList>
            <person name="Nouioui I."/>
        </authorList>
    </citation>
    <scope>NUCLEOTIDE SEQUENCE</scope>
    <source>
        <strain evidence="2">DSM 41527</strain>
    </source>
</reference>
<keyword evidence="3" id="KW-1185">Reference proteome</keyword>
<sequence length="52" mass="5820">MSRPLGARKPRGDLKPTSAVTKDNRNAGKQHAERADLLDRMRERIHGKPNDG</sequence>
<dbReference type="Proteomes" id="UP001180551">
    <property type="component" value="Unassembled WGS sequence"/>
</dbReference>
<feature type="region of interest" description="Disordered" evidence="1">
    <location>
        <begin position="1"/>
        <end position="52"/>
    </location>
</feature>
<feature type="compositionally biased region" description="Basic and acidic residues" evidence="1">
    <location>
        <begin position="22"/>
        <end position="52"/>
    </location>
</feature>
<organism evidence="2 3">
    <name type="scientific">Streptomyces mooreae</name>
    <dbReference type="NCBI Taxonomy" id="3075523"/>
    <lineage>
        <taxon>Bacteria</taxon>
        <taxon>Bacillati</taxon>
        <taxon>Actinomycetota</taxon>
        <taxon>Actinomycetes</taxon>
        <taxon>Kitasatosporales</taxon>
        <taxon>Streptomycetaceae</taxon>
        <taxon>Streptomyces</taxon>
    </lineage>
</organism>
<accession>A0ABU2SZD7</accession>
<evidence type="ECO:0000256" key="1">
    <source>
        <dbReference type="SAM" id="MobiDB-lite"/>
    </source>
</evidence>
<proteinExistence type="predicted"/>
<dbReference type="RefSeq" id="WP_311621789.1">
    <property type="nucleotide sequence ID" value="NZ_JAVRFE010000001.1"/>
</dbReference>
<gene>
    <name evidence="2" type="ORF">RM550_01225</name>
</gene>
<evidence type="ECO:0000313" key="3">
    <source>
        <dbReference type="Proteomes" id="UP001180551"/>
    </source>
</evidence>
<protein>
    <submittedName>
        <fullName evidence="2">Uncharacterized protein</fullName>
    </submittedName>
</protein>
<dbReference type="EMBL" id="JAVRFE010000001">
    <property type="protein sequence ID" value="MDT0454359.1"/>
    <property type="molecule type" value="Genomic_DNA"/>
</dbReference>
<comment type="caution">
    <text evidence="2">The sequence shown here is derived from an EMBL/GenBank/DDBJ whole genome shotgun (WGS) entry which is preliminary data.</text>
</comment>
<name>A0ABU2SZD7_9ACTN</name>
<evidence type="ECO:0000313" key="2">
    <source>
        <dbReference type="EMBL" id="MDT0454359.1"/>
    </source>
</evidence>